<sequence>MNKVDLLLFLCYFAIERLWKKNARRRGCTDGRGGGSNDRSNNGRGNGGRSKRGASPNRETKPANTQLGETNQRESNGDSSNSKGNHHVTEVAEKHSVSHTHEDSSANQGELCERVRTNAYKYKHFYHKYCMDEAEGGDEEEEGSSSTEENPLLKCPPLRERRIFKVIKGDQQSCEEVAAPPARQNGSDKMRNSNDGRTYTSLYFPSVGDTNSEGGSGNGGDDDEHIASASPSKQKGQSPSEENAHNQLHPCRGALLEGTYVSRGTEMKKVKEMKRGRKKDHCVCVPPHGMKCSHSSHGKDKAVSRYRVTSLEQHIRSALCNVKKQNEILSFINDTYKTIVMMSILSMLVTKGILICSFLYSLQSVPVASGRLFPSGMLPLLQVCHFTLFHLYVREYTEHKRCGP</sequence>
<protein>
    <submittedName>
        <fullName evidence="3">Uncharacterized protein</fullName>
    </submittedName>
</protein>
<dbReference type="Proteomes" id="UP000054561">
    <property type="component" value="Unassembled WGS sequence"/>
</dbReference>
<feature type="region of interest" description="Disordered" evidence="1">
    <location>
        <begin position="170"/>
        <end position="249"/>
    </location>
</feature>
<keyword evidence="2" id="KW-0812">Transmembrane</keyword>
<feature type="compositionally biased region" description="Basic and acidic residues" evidence="1">
    <location>
        <begin position="90"/>
        <end position="104"/>
    </location>
</feature>
<evidence type="ECO:0000313" key="4">
    <source>
        <dbReference type="Proteomes" id="UP000054561"/>
    </source>
</evidence>
<feature type="region of interest" description="Disordered" evidence="1">
    <location>
        <begin position="90"/>
        <end position="109"/>
    </location>
</feature>
<name>A0A0D9QQA1_PLAFR</name>
<evidence type="ECO:0000256" key="1">
    <source>
        <dbReference type="SAM" id="MobiDB-lite"/>
    </source>
</evidence>
<dbReference type="RefSeq" id="XP_012335523.1">
    <property type="nucleotide sequence ID" value="XM_012480100.1"/>
</dbReference>
<accession>A0A0D9QQA1</accession>
<keyword evidence="4" id="KW-1185">Reference proteome</keyword>
<keyword evidence="2" id="KW-1133">Transmembrane helix</keyword>
<reference evidence="3 4" key="1">
    <citation type="submission" date="2014-03" db="EMBL/GenBank/DDBJ databases">
        <title>The Genome Sequence of Plasmodium fragile nilgiri.</title>
        <authorList>
            <consortium name="The Broad Institute Genomics Platform"/>
            <consortium name="The Broad Institute Genome Sequencing Center for Infectious Disease"/>
            <person name="Neafsey D."/>
            <person name="Duraisingh M."/>
            <person name="Young S.K."/>
            <person name="Zeng Q."/>
            <person name="Gargeya S."/>
            <person name="Abouelleil A."/>
            <person name="Alvarado L."/>
            <person name="Chapman S.B."/>
            <person name="Gainer-Dewar J."/>
            <person name="Goldberg J."/>
            <person name="Griggs A."/>
            <person name="Gujja S."/>
            <person name="Hansen M."/>
            <person name="Howarth C."/>
            <person name="Imamovic A."/>
            <person name="Larimer J."/>
            <person name="Pearson M."/>
            <person name="Poon T.W."/>
            <person name="Priest M."/>
            <person name="Roberts A."/>
            <person name="Saif S."/>
            <person name="Shea T."/>
            <person name="Sykes S."/>
            <person name="Wortman J."/>
            <person name="Nusbaum C."/>
            <person name="Birren B."/>
        </authorList>
    </citation>
    <scope>NUCLEOTIDE SEQUENCE [LARGE SCALE GENOMIC DNA]</scope>
    <source>
        <strain evidence="4">nilgiri</strain>
    </source>
</reference>
<evidence type="ECO:0000256" key="2">
    <source>
        <dbReference type="SAM" id="Phobius"/>
    </source>
</evidence>
<feature type="region of interest" description="Disordered" evidence="1">
    <location>
        <begin position="25"/>
        <end position="85"/>
    </location>
</feature>
<evidence type="ECO:0000313" key="3">
    <source>
        <dbReference type="EMBL" id="KJP87871.1"/>
    </source>
</evidence>
<dbReference type="VEuPathDB" id="PlasmoDB:AK88_02475"/>
<dbReference type="EMBL" id="KQ001668">
    <property type="protein sequence ID" value="KJP87871.1"/>
    <property type="molecule type" value="Genomic_DNA"/>
</dbReference>
<feature type="region of interest" description="Disordered" evidence="1">
    <location>
        <begin position="136"/>
        <end position="155"/>
    </location>
</feature>
<dbReference type="OMA" id="REYTEHK"/>
<proteinExistence type="predicted"/>
<feature type="transmembrane region" description="Helical" evidence="2">
    <location>
        <begin position="339"/>
        <end position="360"/>
    </location>
</feature>
<dbReference type="GeneID" id="24267789"/>
<dbReference type="AlphaFoldDB" id="A0A0D9QQA1"/>
<feature type="compositionally biased region" description="Polar residues" evidence="1">
    <location>
        <begin position="229"/>
        <end position="241"/>
    </location>
</feature>
<dbReference type="OrthoDB" id="387615at2759"/>
<keyword evidence="2" id="KW-0472">Membrane</keyword>
<organism evidence="3 4">
    <name type="scientific">Plasmodium fragile</name>
    <dbReference type="NCBI Taxonomy" id="5857"/>
    <lineage>
        <taxon>Eukaryota</taxon>
        <taxon>Sar</taxon>
        <taxon>Alveolata</taxon>
        <taxon>Apicomplexa</taxon>
        <taxon>Aconoidasida</taxon>
        <taxon>Haemosporida</taxon>
        <taxon>Plasmodiidae</taxon>
        <taxon>Plasmodium</taxon>
        <taxon>Plasmodium (Plasmodium)</taxon>
    </lineage>
</organism>
<gene>
    <name evidence="3" type="ORF">AK88_02475</name>
</gene>